<dbReference type="STRING" id="1173022.Cri9333_4612"/>
<dbReference type="Pfam" id="PF12680">
    <property type="entry name" value="SnoaL_2"/>
    <property type="match status" value="1"/>
</dbReference>
<dbReference type="Proteomes" id="UP000010472">
    <property type="component" value="Chromosome"/>
</dbReference>
<evidence type="ECO:0000259" key="1">
    <source>
        <dbReference type="Pfam" id="PF12680"/>
    </source>
</evidence>
<gene>
    <name evidence="2" type="ORF">Cri9333_4612</name>
</gene>
<dbReference type="HOGENOM" id="CLU_132549_2_0_3"/>
<evidence type="ECO:0000313" key="3">
    <source>
        <dbReference type="Proteomes" id="UP000010472"/>
    </source>
</evidence>
<evidence type="ECO:0000313" key="2">
    <source>
        <dbReference type="EMBL" id="AFZ15392.1"/>
    </source>
</evidence>
<dbReference type="OrthoDB" id="459617at2"/>
<dbReference type="eggNOG" id="COG3631">
    <property type="taxonomic scope" value="Bacteria"/>
</dbReference>
<dbReference type="Gene3D" id="3.10.450.50">
    <property type="match status" value="1"/>
</dbReference>
<sequence>MSKELIEQAVAGYFDNMVAMNPQGWVDNFAEDGIVYDPVGNPPSIAHETFQDFFGMLSSFFKNIEISKDSIFISANQAAVKWTMKVVAKNDKNASTEGISIFEINEAGKIQKVSAYWDDTALRSQLQGSKNS</sequence>
<accession>K9W6K1</accession>
<dbReference type="SUPFAM" id="SSF54427">
    <property type="entry name" value="NTF2-like"/>
    <property type="match status" value="1"/>
</dbReference>
<keyword evidence="2" id="KW-0413">Isomerase</keyword>
<dbReference type="RefSeq" id="WP_015205482.1">
    <property type="nucleotide sequence ID" value="NC_019753.1"/>
</dbReference>
<dbReference type="InterPro" id="IPR037401">
    <property type="entry name" value="SnoaL-like"/>
</dbReference>
<organism evidence="2 3">
    <name type="scientific">Crinalium epipsammum PCC 9333</name>
    <dbReference type="NCBI Taxonomy" id="1173022"/>
    <lineage>
        <taxon>Bacteria</taxon>
        <taxon>Bacillati</taxon>
        <taxon>Cyanobacteriota</taxon>
        <taxon>Cyanophyceae</taxon>
        <taxon>Gomontiellales</taxon>
        <taxon>Gomontiellaceae</taxon>
        <taxon>Crinalium</taxon>
    </lineage>
</organism>
<keyword evidence="3" id="KW-1185">Reference proteome</keyword>
<dbReference type="EMBL" id="CP003620">
    <property type="protein sequence ID" value="AFZ15392.1"/>
    <property type="molecule type" value="Genomic_DNA"/>
</dbReference>
<name>K9W6K1_9CYAN</name>
<proteinExistence type="predicted"/>
<feature type="domain" description="SnoaL-like" evidence="1">
    <location>
        <begin position="10"/>
        <end position="111"/>
    </location>
</feature>
<dbReference type="AlphaFoldDB" id="K9W6K1"/>
<dbReference type="KEGG" id="cep:Cri9333_4612"/>
<dbReference type="GO" id="GO:0016853">
    <property type="term" value="F:isomerase activity"/>
    <property type="evidence" value="ECO:0007669"/>
    <property type="project" value="UniProtKB-KW"/>
</dbReference>
<protein>
    <submittedName>
        <fullName evidence="2">Ketosteroid isomerase</fullName>
    </submittedName>
</protein>
<reference evidence="2 3" key="1">
    <citation type="submission" date="2012-06" db="EMBL/GenBank/DDBJ databases">
        <title>Finished chromosome of genome of Crinalium epipsammum PCC 9333.</title>
        <authorList>
            <consortium name="US DOE Joint Genome Institute"/>
            <person name="Gugger M."/>
            <person name="Coursin T."/>
            <person name="Rippka R."/>
            <person name="Tandeau De Marsac N."/>
            <person name="Huntemann M."/>
            <person name="Wei C.-L."/>
            <person name="Han J."/>
            <person name="Detter J.C."/>
            <person name="Han C."/>
            <person name="Tapia R."/>
            <person name="Davenport K."/>
            <person name="Daligault H."/>
            <person name="Erkkila T."/>
            <person name="Gu W."/>
            <person name="Munk A.C.C."/>
            <person name="Teshima H."/>
            <person name="Xu Y."/>
            <person name="Chain P."/>
            <person name="Chen A."/>
            <person name="Krypides N."/>
            <person name="Mavromatis K."/>
            <person name="Markowitz V."/>
            <person name="Szeto E."/>
            <person name="Ivanova N."/>
            <person name="Mikhailova N."/>
            <person name="Ovchinnikova G."/>
            <person name="Pagani I."/>
            <person name="Pati A."/>
            <person name="Goodwin L."/>
            <person name="Peters L."/>
            <person name="Pitluck S."/>
            <person name="Woyke T."/>
            <person name="Kerfeld C."/>
        </authorList>
    </citation>
    <scope>NUCLEOTIDE SEQUENCE [LARGE SCALE GENOMIC DNA]</scope>
    <source>
        <strain evidence="2 3">PCC 9333</strain>
    </source>
</reference>
<dbReference type="InterPro" id="IPR032710">
    <property type="entry name" value="NTF2-like_dom_sf"/>
</dbReference>